<protein>
    <recommendedName>
        <fullName evidence="4">Zn(2)-C6 fungal-type domain-containing protein</fullName>
    </recommendedName>
</protein>
<feature type="compositionally biased region" description="Low complexity" evidence="1">
    <location>
        <begin position="272"/>
        <end position="289"/>
    </location>
</feature>
<accession>A0ABQ0LLB0</accession>
<gene>
    <name evidence="2" type="ORF">MCHLO_09007</name>
</gene>
<feature type="compositionally biased region" description="Basic and acidic residues" evidence="1">
    <location>
        <begin position="313"/>
        <end position="340"/>
    </location>
</feature>
<evidence type="ECO:0008006" key="4">
    <source>
        <dbReference type="Google" id="ProtNLM"/>
    </source>
</evidence>
<sequence length="395" mass="42729">MDALLSAQDGLFYATFPAAAEARYDPAHYDTIQAAHLMQYAAARLASGNEHPQLGFGAGGCAYPDEPWWSQSRIRAQNPPQQQQCPVSDNTEPLLSLSLPVASPLETHPRFTPFTDSLQSQSPPPSPVSTGWSLSPVPSVTSSSRVPTSRRSSRTSPAKTARRASASATSPMSATDPGKPSGSGRQCKSVTRQKDKNGNKDRKPPLACLFCRGRKIACGPPIPSQDACNPGILTLAKPCLRVRRGLTCKYPIENRRGMRRTGTAPESKANVEKAGSGSCSESASGAGIAEVEDAHMDDDNDQKQQRTSKARRRNPDREEDVIVVKREDGEEHEHDNAGVDEKHDLHDLLGLNIPMPMPMPMDIPFVDKPEPSNSPFYLTVVPDPHLALESSSAHV</sequence>
<evidence type="ECO:0000256" key="1">
    <source>
        <dbReference type="SAM" id="MobiDB-lite"/>
    </source>
</evidence>
<dbReference type="EMBL" id="DF847480">
    <property type="protein sequence ID" value="GAT51906.1"/>
    <property type="molecule type" value="Genomic_DNA"/>
</dbReference>
<reference evidence="2" key="1">
    <citation type="submission" date="2014-09" db="EMBL/GenBank/DDBJ databases">
        <title>Genome sequence of the luminous mushroom Mycena chlorophos for searching fungal bioluminescence genes.</title>
        <authorList>
            <person name="Tanaka Y."/>
            <person name="Kasuga D."/>
            <person name="Oba Y."/>
            <person name="Hase S."/>
            <person name="Sato K."/>
            <person name="Oba Y."/>
            <person name="Sakakibara Y."/>
        </authorList>
    </citation>
    <scope>NUCLEOTIDE SEQUENCE</scope>
</reference>
<feature type="region of interest" description="Disordered" evidence="1">
    <location>
        <begin position="107"/>
        <end position="205"/>
    </location>
</feature>
<dbReference type="Proteomes" id="UP000815677">
    <property type="component" value="Unassembled WGS sequence"/>
</dbReference>
<feature type="compositionally biased region" description="Basic and acidic residues" evidence="1">
    <location>
        <begin position="192"/>
        <end position="204"/>
    </location>
</feature>
<proteinExistence type="predicted"/>
<name>A0ABQ0LLB0_MYCCL</name>
<organism evidence="2 3">
    <name type="scientific">Mycena chlorophos</name>
    <name type="common">Agaric fungus</name>
    <name type="synonym">Agaricus chlorophos</name>
    <dbReference type="NCBI Taxonomy" id="658473"/>
    <lineage>
        <taxon>Eukaryota</taxon>
        <taxon>Fungi</taxon>
        <taxon>Dikarya</taxon>
        <taxon>Basidiomycota</taxon>
        <taxon>Agaricomycotina</taxon>
        <taxon>Agaricomycetes</taxon>
        <taxon>Agaricomycetidae</taxon>
        <taxon>Agaricales</taxon>
        <taxon>Marasmiineae</taxon>
        <taxon>Mycenaceae</taxon>
        <taxon>Mycena</taxon>
    </lineage>
</organism>
<keyword evidence="3" id="KW-1185">Reference proteome</keyword>
<evidence type="ECO:0000313" key="3">
    <source>
        <dbReference type="Proteomes" id="UP000815677"/>
    </source>
</evidence>
<evidence type="ECO:0000313" key="2">
    <source>
        <dbReference type="EMBL" id="GAT51906.1"/>
    </source>
</evidence>
<feature type="region of interest" description="Disordered" evidence="1">
    <location>
        <begin position="257"/>
        <end position="340"/>
    </location>
</feature>
<feature type="compositionally biased region" description="Low complexity" evidence="1">
    <location>
        <begin position="133"/>
        <end position="177"/>
    </location>
</feature>